<dbReference type="Proteomes" id="UP001500102">
    <property type="component" value="Unassembled WGS sequence"/>
</dbReference>
<accession>A0ABN2ZMK8</accession>
<evidence type="ECO:0000313" key="3">
    <source>
        <dbReference type="Proteomes" id="UP001500102"/>
    </source>
</evidence>
<protein>
    <submittedName>
        <fullName evidence="2">Uncharacterized protein</fullName>
    </submittedName>
</protein>
<feature type="compositionally biased region" description="Basic residues" evidence="1">
    <location>
        <begin position="59"/>
        <end position="71"/>
    </location>
</feature>
<comment type="caution">
    <text evidence="2">The sequence shown here is derived from an EMBL/GenBank/DDBJ whole genome shotgun (WGS) entry which is preliminary data.</text>
</comment>
<gene>
    <name evidence="2" type="ORF">GCM10009825_35880</name>
</gene>
<evidence type="ECO:0000313" key="2">
    <source>
        <dbReference type="EMBL" id="GAA2144412.1"/>
    </source>
</evidence>
<feature type="region of interest" description="Disordered" evidence="1">
    <location>
        <begin position="25"/>
        <end position="79"/>
    </location>
</feature>
<reference evidence="2 3" key="1">
    <citation type="journal article" date="2019" name="Int. J. Syst. Evol. Microbiol.">
        <title>The Global Catalogue of Microorganisms (GCM) 10K type strain sequencing project: providing services to taxonomists for standard genome sequencing and annotation.</title>
        <authorList>
            <consortium name="The Broad Institute Genomics Platform"/>
            <consortium name="The Broad Institute Genome Sequencing Center for Infectious Disease"/>
            <person name="Wu L."/>
            <person name="Ma J."/>
        </authorList>
    </citation>
    <scope>NUCLEOTIDE SEQUENCE [LARGE SCALE GENOMIC DNA]</scope>
    <source>
        <strain evidence="2 3">JCM 15921</strain>
    </source>
</reference>
<organism evidence="2 3">
    <name type="scientific">Arthrobacter humicola</name>
    <dbReference type="NCBI Taxonomy" id="409291"/>
    <lineage>
        <taxon>Bacteria</taxon>
        <taxon>Bacillati</taxon>
        <taxon>Actinomycetota</taxon>
        <taxon>Actinomycetes</taxon>
        <taxon>Micrococcales</taxon>
        <taxon>Micrococcaceae</taxon>
        <taxon>Arthrobacter</taxon>
    </lineage>
</organism>
<sequence length="79" mass="7904">MLQHGVEDAVTRALFGVVGLAGGARGNGVGNLIRDDGHVRPVGPEASSAAAGPGTGRSGSRHSGSRHRGTHGIHNTIMS</sequence>
<proteinExistence type="predicted"/>
<name>A0ABN2ZMK8_9MICC</name>
<evidence type="ECO:0000256" key="1">
    <source>
        <dbReference type="SAM" id="MobiDB-lite"/>
    </source>
</evidence>
<keyword evidence="3" id="KW-1185">Reference proteome</keyword>
<dbReference type="EMBL" id="BAAAQB010000041">
    <property type="protein sequence ID" value="GAA2144412.1"/>
    <property type="molecule type" value="Genomic_DNA"/>
</dbReference>